<gene>
    <name evidence="12" type="ORF">PGT21_023389</name>
</gene>
<evidence type="ECO:0000256" key="9">
    <source>
        <dbReference type="SAM" id="MobiDB-lite"/>
    </source>
</evidence>
<dbReference type="Pfam" id="PF18097">
    <property type="entry name" value="Vta1_C"/>
    <property type="match status" value="1"/>
</dbReference>
<comment type="subcellular location">
    <subcellularLocation>
        <location evidence="2">Cytoplasm</location>
    </subcellularLocation>
    <subcellularLocation>
        <location evidence="1">Endosome membrane</location>
        <topology evidence="1">Peripheral membrane protein</topology>
    </subcellularLocation>
</comment>
<dbReference type="Proteomes" id="UP000324748">
    <property type="component" value="Unassembled WGS sequence"/>
</dbReference>
<keyword evidence="8" id="KW-0472">Membrane</keyword>
<reference evidence="12 13" key="1">
    <citation type="submission" date="2019-05" db="EMBL/GenBank/DDBJ databases">
        <title>Emergence of the Ug99 lineage of the wheat stem rust pathogen through somatic hybridization.</title>
        <authorList>
            <person name="Li F."/>
            <person name="Upadhyaya N.M."/>
            <person name="Sperschneider J."/>
            <person name="Matny O."/>
            <person name="Nguyen-Phuc H."/>
            <person name="Mago R."/>
            <person name="Raley C."/>
            <person name="Miller M.E."/>
            <person name="Silverstein K.A.T."/>
            <person name="Henningsen E."/>
            <person name="Hirsch C.D."/>
            <person name="Visser B."/>
            <person name="Pretorius Z.A."/>
            <person name="Steffenson B.J."/>
            <person name="Schwessinger B."/>
            <person name="Dodds P.N."/>
            <person name="Figueroa M."/>
        </authorList>
    </citation>
    <scope>NUCLEOTIDE SEQUENCE [LARGE SCALE GENOMIC DNA]</scope>
    <source>
        <strain evidence="12">21-0</strain>
    </source>
</reference>
<comment type="caution">
    <text evidence="12">The sequence shown here is derived from an EMBL/GenBank/DDBJ whole genome shotgun (WGS) entry which is preliminary data.</text>
</comment>
<feature type="domain" description="Vta1 C-terminal" evidence="11">
    <location>
        <begin position="375"/>
        <end position="410"/>
    </location>
</feature>
<evidence type="ECO:0000256" key="8">
    <source>
        <dbReference type="ARBA" id="ARBA00023136"/>
    </source>
</evidence>
<feature type="region of interest" description="Disordered" evidence="9">
    <location>
        <begin position="163"/>
        <end position="211"/>
    </location>
</feature>
<evidence type="ECO:0000313" key="13">
    <source>
        <dbReference type="Proteomes" id="UP000324748"/>
    </source>
</evidence>
<feature type="region of interest" description="Disordered" evidence="9">
    <location>
        <begin position="224"/>
        <end position="365"/>
    </location>
</feature>
<dbReference type="Pfam" id="PF04652">
    <property type="entry name" value="Vta1"/>
    <property type="match status" value="1"/>
</dbReference>
<evidence type="ECO:0000256" key="4">
    <source>
        <dbReference type="ARBA" id="ARBA00022448"/>
    </source>
</evidence>
<dbReference type="InterPro" id="IPR041212">
    <property type="entry name" value="Vta1_C"/>
</dbReference>
<evidence type="ECO:0000256" key="1">
    <source>
        <dbReference type="ARBA" id="ARBA00004481"/>
    </source>
</evidence>
<keyword evidence="13" id="KW-1185">Reference proteome</keyword>
<protein>
    <recommendedName>
        <fullName evidence="14">Vacuolar protein sorting-associated protein VTA1</fullName>
    </recommendedName>
</protein>
<keyword evidence="5" id="KW-0963">Cytoplasm</keyword>
<dbReference type="GO" id="GO:0005771">
    <property type="term" value="C:multivesicular body"/>
    <property type="evidence" value="ECO:0007669"/>
    <property type="project" value="TreeGrafter"/>
</dbReference>
<evidence type="ECO:0000256" key="6">
    <source>
        <dbReference type="ARBA" id="ARBA00022753"/>
    </source>
</evidence>
<dbReference type="PANTHER" id="PTHR46009:SF1">
    <property type="entry name" value="VACUOLAR PROTEIN SORTING-ASSOCIATED PROTEIN VTA1 HOMOLOG"/>
    <property type="match status" value="1"/>
</dbReference>
<dbReference type="AlphaFoldDB" id="A0A5B0NF28"/>
<evidence type="ECO:0000259" key="10">
    <source>
        <dbReference type="Pfam" id="PF04652"/>
    </source>
</evidence>
<dbReference type="InterPro" id="IPR044538">
    <property type="entry name" value="Vta1-like"/>
</dbReference>
<feature type="domain" description="Vta1/callose synthase N-terminal" evidence="10">
    <location>
        <begin position="22"/>
        <end position="164"/>
    </location>
</feature>
<evidence type="ECO:0000313" key="12">
    <source>
        <dbReference type="EMBL" id="KAA1087132.1"/>
    </source>
</evidence>
<evidence type="ECO:0000256" key="7">
    <source>
        <dbReference type="ARBA" id="ARBA00022927"/>
    </source>
</evidence>
<dbReference type="GO" id="GO:0010008">
    <property type="term" value="C:endosome membrane"/>
    <property type="evidence" value="ECO:0007669"/>
    <property type="project" value="UniProtKB-SubCell"/>
</dbReference>
<evidence type="ECO:0008006" key="14">
    <source>
        <dbReference type="Google" id="ProtNLM"/>
    </source>
</evidence>
<dbReference type="GO" id="GO:0015031">
    <property type="term" value="P:protein transport"/>
    <property type="evidence" value="ECO:0007669"/>
    <property type="project" value="UniProtKB-KW"/>
</dbReference>
<dbReference type="GO" id="GO:0032511">
    <property type="term" value="P:late endosome to vacuole transport via multivesicular body sorting pathway"/>
    <property type="evidence" value="ECO:0007669"/>
    <property type="project" value="InterPro"/>
</dbReference>
<dbReference type="Gene3D" id="1.25.40.270">
    <property type="entry name" value="Vacuolar protein sorting-associated protein vta1"/>
    <property type="match status" value="1"/>
</dbReference>
<feature type="compositionally biased region" description="Polar residues" evidence="9">
    <location>
        <begin position="295"/>
        <end position="343"/>
    </location>
</feature>
<keyword evidence="6" id="KW-0967">Endosome</keyword>
<proteinExistence type="inferred from homology"/>
<evidence type="ECO:0000256" key="3">
    <source>
        <dbReference type="ARBA" id="ARBA00007895"/>
    </source>
</evidence>
<accession>A0A5B0NF28</accession>
<sequence length="412" mass="44148">MQGQRQAMNFSSLPGSPAGLKSVNPYLQRAKEMEKVDPVISYWCAFHAAQTCMSIGHNEPESREFLMRLLDLLEHAKTQLSENDAITNNLAATAYVENFALKIFDGADKEDQQGLSTRTTAQRFLAAACFLEVLQSLTNQPEPDIMQKIKYSKWKAGSISKAIRDGNSTSQPASEGVARSPVESLNRPNHAEVRDLPPLPESARSQEGYSDWPTELATSSMTKLPSPVLAPNLSATNSSGKPSPFPSTVFPPTSQNTNPSLPAPDFPAPSPGPPGLPSTAQPPATHLSRFPVVPGSSSSIEPTSTQTSHPVQQTFYSTSAASVPPNNTHSTNLLDPATSLTQPSSSSSSSHNNNNSAIQIPSTLPTSNTLVNPIKIAQAQKHAKWAISALNFDDISTAKNQLQIALDTLNSL</sequence>
<dbReference type="InterPro" id="IPR039431">
    <property type="entry name" value="Vta1/CALS_N"/>
</dbReference>
<keyword evidence="4" id="KW-0813">Transport</keyword>
<organism evidence="12 13">
    <name type="scientific">Puccinia graminis f. sp. tritici</name>
    <dbReference type="NCBI Taxonomy" id="56615"/>
    <lineage>
        <taxon>Eukaryota</taxon>
        <taxon>Fungi</taxon>
        <taxon>Dikarya</taxon>
        <taxon>Basidiomycota</taxon>
        <taxon>Pucciniomycotina</taxon>
        <taxon>Pucciniomycetes</taxon>
        <taxon>Pucciniales</taxon>
        <taxon>Pucciniaceae</taxon>
        <taxon>Puccinia</taxon>
    </lineage>
</organism>
<dbReference type="InterPro" id="IPR023175">
    <property type="entry name" value="Vta1/CALS_N_sf"/>
</dbReference>
<dbReference type="OrthoDB" id="391137at2759"/>
<dbReference type="EMBL" id="VSWC01000105">
    <property type="protein sequence ID" value="KAA1087132.1"/>
    <property type="molecule type" value="Genomic_DNA"/>
</dbReference>
<comment type="similarity">
    <text evidence="3">Belongs to the VTA1 family.</text>
</comment>
<evidence type="ECO:0000256" key="2">
    <source>
        <dbReference type="ARBA" id="ARBA00004496"/>
    </source>
</evidence>
<dbReference type="PANTHER" id="PTHR46009">
    <property type="entry name" value="VACUOLAR PROTEIN SORTING-ASSOCIATED PROTEIN VTA1 HOMOLOG"/>
    <property type="match status" value="1"/>
</dbReference>
<dbReference type="Gene3D" id="1.20.5.420">
    <property type="entry name" value="Immunoglobulin FC, subunit C"/>
    <property type="match status" value="1"/>
</dbReference>
<feature type="compositionally biased region" description="Pro residues" evidence="9">
    <location>
        <begin position="261"/>
        <end position="276"/>
    </location>
</feature>
<name>A0A5B0NF28_PUCGR</name>
<evidence type="ECO:0000256" key="5">
    <source>
        <dbReference type="ARBA" id="ARBA00022490"/>
    </source>
</evidence>
<keyword evidence="7" id="KW-0653">Protein transport</keyword>
<feature type="compositionally biased region" description="Low complexity" evidence="9">
    <location>
        <begin position="344"/>
        <end position="356"/>
    </location>
</feature>
<evidence type="ECO:0000259" key="11">
    <source>
        <dbReference type="Pfam" id="PF18097"/>
    </source>
</evidence>